<protein>
    <submittedName>
        <fullName evidence="1">Uncharacterized protein</fullName>
    </submittedName>
</protein>
<accession>A0AAE9JUF2</accession>
<reference evidence="1 2" key="1">
    <citation type="submission" date="2021-12" db="EMBL/GenBank/DDBJ databases">
        <title>Characterization of bacteriophage vB_SmaM_Ps15 infective to Stenotrophomonas maltophila clinical ocular isolates.</title>
        <authorList>
            <person name="Damnjanovic D."/>
            <person name="Vazquez-Campos X."/>
            <person name="Elliott L."/>
            <person name="Willcox M."/>
            <person name="Bridge W.J."/>
        </authorList>
    </citation>
    <scope>NUCLEOTIDE SEQUENCE [LARGE SCALE GENOMIC DNA]</scope>
</reference>
<gene>
    <name evidence="1" type="ORF">SmaMPs15_000267</name>
</gene>
<organism evidence="1 2">
    <name type="scientific">Stenotrophomonas maltophilia phage vB_SmaM_Ps15</name>
    <dbReference type="NCBI Taxonomy" id="3071007"/>
    <lineage>
        <taxon>Viruses</taxon>
        <taxon>Duplodnaviria</taxon>
        <taxon>Heunggongvirae</taxon>
        <taxon>Uroviricota</taxon>
        <taxon>Caudoviricetes</taxon>
        <taxon>Menderavirus</taxon>
        <taxon>Menderavirus Ps15</taxon>
    </lineage>
</organism>
<evidence type="ECO:0000313" key="1">
    <source>
        <dbReference type="EMBL" id="UMO77418.1"/>
    </source>
</evidence>
<dbReference type="EMBL" id="OL702939">
    <property type="protein sequence ID" value="UMO77418.1"/>
    <property type="molecule type" value="Genomic_DNA"/>
</dbReference>
<proteinExistence type="predicted"/>
<sequence length="88" mass="9673">MTPLAINGLHPMPVKVEVQEDQLIIGGWTLRIDNPGHDLAVVSHPTRGGALIWKEGVVGRLVPEELFFAFIHDLLVQANILEDTNEAV</sequence>
<keyword evidence="2" id="KW-1185">Reference proteome</keyword>
<name>A0AAE9JUF2_9CAUD</name>
<evidence type="ECO:0000313" key="2">
    <source>
        <dbReference type="Proteomes" id="UP000829466"/>
    </source>
</evidence>
<dbReference type="Proteomes" id="UP000829466">
    <property type="component" value="Segment"/>
</dbReference>